<dbReference type="Gene3D" id="1.20.144.10">
    <property type="entry name" value="Phosphatidic acid phosphatase type 2/haloperoxidase"/>
    <property type="match status" value="1"/>
</dbReference>
<comment type="catalytic activity">
    <reaction evidence="6">
        <text>a di-trans,poly-cis-dolichyl diphosphate + H2O = a di-trans,poly-cis-dolichyl phosphate + phosphate + H(+)</text>
        <dbReference type="Rhea" id="RHEA:14385"/>
        <dbReference type="Rhea" id="RHEA-COMP:19498"/>
        <dbReference type="Rhea" id="RHEA-COMP:19506"/>
        <dbReference type="ChEBI" id="CHEBI:15377"/>
        <dbReference type="ChEBI" id="CHEBI:15378"/>
        <dbReference type="ChEBI" id="CHEBI:43474"/>
        <dbReference type="ChEBI" id="CHEBI:57497"/>
        <dbReference type="ChEBI" id="CHEBI:57683"/>
        <dbReference type="EC" id="3.6.1.43"/>
    </reaction>
</comment>
<dbReference type="GO" id="GO:0006139">
    <property type="term" value="P:nucleobase-containing compound metabolic process"/>
    <property type="evidence" value="ECO:0007669"/>
    <property type="project" value="UniProtKB-ARBA"/>
</dbReference>
<dbReference type="PANTHER" id="PTHR11247">
    <property type="entry name" value="PALMITOYL-PROTEIN THIOESTERASE/DOLICHYLDIPHOSPHATASE 1"/>
    <property type="match status" value="1"/>
</dbReference>
<comment type="subcellular location">
    <subcellularLocation>
        <location evidence="6">Endoplasmic reticulum membrane</location>
        <topology evidence="6">Multi-pass membrane protein</topology>
    </subcellularLocation>
    <subcellularLocation>
        <location evidence="1">Membrane</location>
        <topology evidence="1">Multi-pass membrane protein</topology>
    </subcellularLocation>
</comment>
<evidence type="ECO:0000256" key="3">
    <source>
        <dbReference type="ARBA" id="ARBA00022801"/>
    </source>
</evidence>
<evidence type="ECO:0000313" key="10">
    <source>
        <dbReference type="Proteomes" id="UP000245884"/>
    </source>
</evidence>
<dbReference type="SUPFAM" id="SSF53927">
    <property type="entry name" value="Cytidine deaminase-like"/>
    <property type="match status" value="1"/>
</dbReference>
<dbReference type="InterPro" id="IPR002125">
    <property type="entry name" value="CMP_dCMP_dom"/>
</dbReference>
<dbReference type="EMBL" id="KZ819670">
    <property type="protein sequence ID" value="PWN26863.1"/>
    <property type="molecule type" value="Genomic_DNA"/>
</dbReference>
<dbReference type="GO" id="GO:0005789">
    <property type="term" value="C:endoplasmic reticulum membrane"/>
    <property type="evidence" value="ECO:0007669"/>
    <property type="project" value="UniProtKB-SubCell"/>
</dbReference>
<keyword evidence="10" id="KW-1185">Reference proteome</keyword>
<feature type="region of interest" description="Disordered" evidence="7">
    <location>
        <begin position="200"/>
        <end position="250"/>
    </location>
</feature>
<dbReference type="AlphaFoldDB" id="A0A316USK8"/>
<dbReference type="UniPathway" id="UPA00378"/>
<evidence type="ECO:0000256" key="1">
    <source>
        <dbReference type="ARBA" id="ARBA00004141"/>
    </source>
</evidence>
<dbReference type="InterPro" id="IPR036938">
    <property type="entry name" value="PAP2/HPO_sf"/>
</dbReference>
<evidence type="ECO:0000256" key="5">
    <source>
        <dbReference type="ARBA" id="ARBA00023136"/>
    </source>
</evidence>
<dbReference type="GO" id="GO:0008610">
    <property type="term" value="P:lipid biosynthetic process"/>
    <property type="evidence" value="ECO:0007669"/>
    <property type="project" value="TreeGrafter"/>
</dbReference>
<dbReference type="GO" id="GO:0006487">
    <property type="term" value="P:protein N-linked glycosylation"/>
    <property type="evidence" value="ECO:0007669"/>
    <property type="project" value="UniProtKB-UniRule"/>
</dbReference>
<dbReference type="RefSeq" id="XP_025361475.1">
    <property type="nucleotide sequence ID" value="XM_025507393.1"/>
</dbReference>
<dbReference type="Pfam" id="PF18785">
    <property type="entry name" value="Inv-AAD"/>
    <property type="match status" value="1"/>
</dbReference>
<dbReference type="Proteomes" id="UP000245884">
    <property type="component" value="Unassembled WGS sequence"/>
</dbReference>
<keyword evidence="6" id="KW-0256">Endoplasmic reticulum</keyword>
<feature type="region of interest" description="Disordered" evidence="7">
    <location>
        <begin position="537"/>
        <end position="560"/>
    </location>
</feature>
<feature type="transmembrane region" description="Helical" evidence="6">
    <location>
        <begin position="141"/>
        <end position="159"/>
    </location>
</feature>
<dbReference type="PANTHER" id="PTHR11247:SF1">
    <property type="entry name" value="DOLICHYLDIPHOSPHATASE 1"/>
    <property type="match status" value="1"/>
</dbReference>
<dbReference type="GeneID" id="37029216"/>
<comment type="function">
    <text evidence="6">Required for efficient N-glycosylation. Necessary for maintaining optimal levels of dolichol-linked oligosaccharides. Hydrolyzes dolichyl pyrophosphate at a very high rate and dolichyl monophosphate at a much lower rate. Does not act on phosphatidate.</text>
</comment>
<feature type="transmembrane region" description="Helical" evidence="6">
    <location>
        <begin position="165"/>
        <end position="186"/>
    </location>
</feature>
<sequence>MGITSSSPSSSIDPQRYAALGLTHVQYDPEDSFAKLLAIVTLSPIFLLCSYATIIIYRRELTFLNALIGQLGNEGLNWGLKRLIRQPRPTTHLGKGYGMPSSHSQFLGFFCSFFLAHFYLHHPKAARPRTLVNTMRRVEHWFAMLAIVGLTGLTCYSRWHLSYHSGLQVGIGLGIGLVVGAGYYYLTEYLPRQPIRLPAPLGSPASSPKARRATARDTGNNSGSRRRKPSSPSPSPPVSGQKRHRRRSSLAASLMPELHPSPPLRQLILDHPFAVAFRLRDSWTVWLDGGIEGEYEAWRQEWERRRRPAGGTPVGSRDEPLAAGGLIETNQKASLAAPAAAAALASITGSSSSSSSTTSSEPHLSHIIHTLRLASLCPSTKTAFCVGCVIASPHTGRVLATGYSRETGDERNEHAEQVALGKLAESTCEAGEGEGVVELDLYTSMEPCSERLSGALPCVQRILAFNDEQKRAPRLRPMRITRVFQALQEPDDFIATNVSAGLLRDNNIKLTTVLPPAGERNGEGSWIEREALRLAKHGHPDQPVEREGDSIGWREAKGGR</sequence>
<reference evidence="9 10" key="1">
    <citation type="journal article" date="2018" name="Mol. Biol. Evol.">
        <title>Broad Genomic Sampling Reveals a Smut Pathogenic Ancestry of the Fungal Clade Ustilaginomycotina.</title>
        <authorList>
            <person name="Kijpornyongpan T."/>
            <person name="Mondo S.J."/>
            <person name="Barry K."/>
            <person name="Sandor L."/>
            <person name="Lee J."/>
            <person name="Lipzen A."/>
            <person name="Pangilinan J."/>
            <person name="LaButti K."/>
            <person name="Hainaut M."/>
            <person name="Henrissat B."/>
            <person name="Grigoriev I.V."/>
            <person name="Spatafora J.W."/>
            <person name="Aime M.C."/>
        </authorList>
    </citation>
    <scope>NUCLEOTIDE SEQUENCE [LARGE SCALE GENOMIC DNA]</scope>
    <source>
        <strain evidence="9 10">MCA 5214</strain>
    </source>
</reference>
<dbReference type="Pfam" id="PF01569">
    <property type="entry name" value="PAP2"/>
    <property type="match status" value="1"/>
</dbReference>
<keyword evidence="3 6" id="KW-0378">Hydrolase</keyword>
<dbReference type="STRING" id="1569628.A0A316USK8"/>
<feature type="transmembrane region" description="Helical" evidence="6">
    <location>
        <begin position="36"/>
        <end position="57"/>
    </location>
</feature>
<name>A0A316USK8_9BASI</name>
<dbReference type="InterPro" id="IPR016193">
    <property type="entry name" value="Cytidine_deaminase-like"/>
</dbReference>
<protein>
    <recommendedName>
        <fullName evidence="6">Dolichyldiphosphatase</fullName>
        <ecNumber evidence="6">3.6.1.43</ecNumber>
    </recommendedName>
</protein>
<evidence type="ECO:0000256" key="7">
    <source>
        <dbReference type="SAM" id="MobiDB-lite"/>
    </source>
</evidence>
<dbReference type="InterPro" id="IPR039667">
    <property type="entry name" value="Dolichyldiphosphatase_PAP2"/>
</dbReference>
<dbReference type="Gene3D" id="3.40.140.10">
    <property type="entry name" value="Cytidine Deaminase, domain 2"/>
    <property type="match status" value="1"/>
</dbReference>
<evidence type="ECO:0000256" key="6">
    <source>
        <dbReference type="RuleBase" id="RU367078"/>
    </source>
</evidence>
<dbReference type="InterPro" id="IPR000326">
    <property type="entry name" value="PAP2/HPO"/>
</dbReference>
<dbReference type="GO" id="GO:0047874">
    <property type="term" value="F:dolichyldiphosphatase activity"/>
    <property type="evidence" value="ECO:0007669"/>
    <property type="project" value="UniProtKB-UniRule"/>
</dbReference>
<dbReference type="CDD" id="cd03382">
    <property type="entry name" value="PAP2_dolichyldiphosphatase"/>
    <property type="match status" value="1"/>
</dbReference>
<keyword evidence="2 6" id="KW-0812">Transmembrane</keyword>
<comment type="similarity">
    <text evidence="6">Belongs to the dolichyldiphosphatase family.</text>
</comment>
<feature type="transmembrane region" description="Helical" evidence="6">
    <location>
        <begin position="103"/>
        <end position="120"/>
    </location>
</feature>
<organism evidence="9 10">
    <name type="scientific">Jaminaea rosea</name>
    <dbReference type="NCBI Taxonomy" id="1569628"/>
    <lineage>
        <taxon>Eukaryota</taxon>
        <taxon>Fungi</taxon>
        <taxon>Dikarya</taxon>
        <taxon>Basidiomycota</taxon>
        <taxon>Ustilaginomycotina</taxon>
        <taxon>Exobasidiomycetes</taxon>
        <taxon>Microstromatales</taxon>
        <taxon>Microstromatales incertae sedis</taxon>
        <taxon>Jaminaea</taxon>
    </lineage>
</organism>
<evidence type="ECO:0000256" key="4">
    <source>
        <dbReference type="ARBA" id="ARBA00022989"/>
    </source>
</evidence>
<dbReference type="PROSITE" id="PS51747">
    <property type="entry name" value="CYT_DCMP_DEAMINASES_2"/>
    <property type="match status" value="1"/>
</dbReference>
<proteinExistence type="inferred from homology"/>
<gene>
    <name evidence="9" type="ORF">BDZ90DRAFT_241386</name>
</gene>
<keyword evidence="4 6" id="KW-1133">Transmembrane helix</keyword>
<dbReference type="EC" id="3.6.1.43" evidence="6"/>
<evidence type="ECO:0000256" key="2">
    <source>
        <dbReference type="ARBA" id="ARBA00022692"/>
    </source>
</evidence>
<accession>A0A316USK8</accession>
<evidence type="ECO:0000313" key="9">
    <source>
        <dbReference type="EMBL" id="PWN26863.1"/>
    </source>
</evidence>
<feature type="domain" description="CMP/dCMP-type deaminase" evidence="8">
    <location>
        <begin position="359"/>
        <end position="491"/>
    </location>
</feature>
<dbReference type="OrthoDB" id="302705at2759"/>
<keyword evidence="5 6" id="KW-0472">Membrane</keyword>
<dbReference type="SUPFAM" id="SSF48317">
    <property type="entry name" value="Acid phosphatase/Vanadium-dependent haloperoxidase"/>
    <property type="match status" value="1"/>
</dbReference>
<evidence type="ECO:0000259" key="8">
    <source>
        <dbReference type="PROSITE" id="PS51747"/>
    </source>
</evidence>
<comment type="pathway">
    <text evidence="6">Protein modification; protein glycosylation.</text>
</comment>